<dbReference type="Pfam" id="PF16113">
    <property type="entry name" value="ECH_2"/>
    <property type="match status" value="1"/>
</dbReference>
<evidence type="ECO:0000256" key="3">
    <source>
        <dbReference type="ARBA" id="ARBA00022801"/>
    </source>
</evidence>
<keyword evidence="6" id="KW-1185">Reference proteome</keyword>
<dbReference type="EMBL" id="CP060697">
    <property type="protein sequence ID" value="QNM83747.1"/>
    <property type="molecule type" value="Genomic_DNA"/>
</dbReference>
<dbReference type="GO" id="GO:0006574">
    <property type="term" value="P:L-valine catabolic process"/>
    <property type="evidence" value="ECO:0007669"/>
    <property type="project" value="TreeGrafter"/>
</dbReference>
<dbReference type="GO" id="GO:0016853">
    <property type="term" value="F:isomerase activity"/>
    <property type="evidence" value="ECO:0007669"/>
    <property type="project" value="UniProtKB-KW"/>
</dbReference>
<sequence length="357" mass="38146">MTDTETADEVLVSAEGGVGRIRLNRPKAIHALTTGMCETMSAALLRWRTDDNVQCVVIDHAVGRGFCAGGDVVMLARSGAGDAAEARDFFFAEYRLNHLLFTYDKPTVAIMDGITMGGGVGISQPCTYRVATENTRLAMPETGIGLFPDVGGGWYLSRLPGRVGQFMALTGARLDGAECAYLGLATHYVPSGSLEDLVERIAKAPDRVQGALGAASESAPEPRIAASAPQISRLFASDSLEEVIAALEADGGDWAEKELGTLRGKSPLSCKVSLRLLAEGAGRDTFADEMRAEYALAANVVRTHDFKEGVRALLIDKDNRPSWEPPAPEAVTGEMLDTLFAPLPASEQWTPFPETQK</sequence>
<dbReference type="InterPro" id="IPR032259">
    <property type="entry name" value="HIBYL-CoA-H"/>
</dbReference>
<evidence type="ECO:0000313" key="6">
    <source>
        <dbReference type="Proteomes" id="UP000515861"/>
    </source>
</evidence>
<reference evidence="5 6" key="1">
    <citation type="submission" date="2020-08" db="EMBL/GenBank/DDBJ databases">
        <title>Sphingomonas sp. sand1-3 16S ribosomal RNA gene Genome sequencing and assembly.</title>
        <authorList>
            <person name="Kang M."/>
        </authorList>
    </citation>
    <scope>NUCLEOTIDE SEQUENCE [LARGE SCALE GENOMIC DNA]</scope>
    <source>
        <strain evidence="6">sand1-3</strain>
    </source>
</reference>
<dbReference type="RefSeq" id="WP_187480701.1">
    <property type="nucleotide sequence ID" value="NZ_CP060697.1"/>
</dbReference>
<feature type="domain" description="Enoyl-CoA hydratase/isomerase" evidence="4">
    <location>
        <begin position="18"/>
        <end position="340"/>
    </location>
</feature>
<dbReference type="CDD" id="cd06558">
    <property type="entry name" value="crotonase-like"/>
    <property type="match status" value="1"/>
</dbReference>
<dbReference type="PANTHER" id="PTHR43176">
    <property type="entry name" value="3-HYDROXYISOBUTYRYL-COA HYDROLASE-RELATED"/>
    <property type="match status" value="1"/>
</dbReference>
<dbReference type="NCBIfam" id="NF004127">
    <property type="entry name" value="PRK05617.1"/>
    <property type="match status" value="1"/>
</dbReference>
<evidence type="ECO:0000259" key="4">
    <source>
        <dbReference type="Pfam" id="PF16113"/>
    </source>
</evidence>
<dbReference type="InterPro" id="IPR045004">
    <property type="entry name" value="ECH_dom"/>
</dbReference>
<dbReference type="GO" id="GO:0003860">
    <property type="term" value="F:3-hydroxyisobutyryl-CoA hydrolase activity"/>
    <property type="evidence" value="ECO:0007669"/>
    <property type="project" value="UniProtKB-EC"/>
</dbReference>
<name>A0A7G9L548_9SPHN</name>
<evidence type="ECO:0000256" key="2">
    <source>
        <dbReference type="ARBA" id="ARBA00011915"/>
    </source>
</evidence>
<evidence type="ECO:0000256" key="1">
    <source>
        <dbReference type="ARBA" id="ARBA00001709"/>
    </source>
</evidence>
<dbReference type="AlphaFoldDB" id="A0A7G9L548"/>
<gene>
    <name evidence="5" type="ORF">H8M03_05350</name>
</gene>
<keyword evidence="3" id="KW-0378">Hydrolase</keyword>
<evidence type="ECO:0000313" key="5">
    <source>
        <dbReference type="EMBL" id="QNM83747.1"/>
    </source>
</evidence>
<dbReference type="KEGG" id="ssau:H8M03_05350"/>
<comment type="catalytic activity">
    <reaction evidence="1">
        <text>3-hydroxy-2-methylpropanoyl-CoA + H2O = 3-hydroxy-2-methylpropanoate + CoA + H(+)</text>
        <dbReference type="Rhea" id="RHEA:20888"/>
        <dbReference type="ChEBI" id="CHEBI:11805"/>
        <dbReference type="ChEBI" id="CHEBI:15377"/>
        <dbReference type="ChEBI" id="CHEBI:15378"/>
        <dbReference type="ChEBI" id="CHEBI:57287"/>
        <dbReference type="ChEBI" id="CHEBI:57340"/>
        <dbReference type="EC" id="3.1.2.4"/>
    </reaction>
</comment>
<dbReference type="InterPro" id="IPR029045">
    <property type="entry name" value="ClpP/crotonase-like_dom_sf"/>
</dbReference>
<proteinExistence type="predicted"/>
<organism evidence="5 6">
    <name type="scientific">Sphingomonas sabuli</name>
    <dbReference type="NCBI Taxonomy" id="2764186"/>
    <lineage>
        <taxon>Bacteria</taxon>
        <taxon>Pseudomonadati</taxon>
        <taxon>Pseudomonadota</taxon>
        <taxon>Alphaproteobacteria</taxon>
        <taxon>Sphingomonadales</taxon>
        <taxon>Sphingomonadaceae</taxon>
        <taxon>Sphingomonas</taxon>
    </lineage>
</organism>
<dbReference type="PANTHER" id="PTHR43176:SF3">
    <property type="entry name" value="3-HYDROXYISOBUTYRYL-COA HYDROLASE, MITOCHONDRIAL"/>
    <property type="match status" value="1"/>
</dbReference>
<accession>A0A7G9L548</accession>
<keyword evidence="5" id="KW-0413">Isomerase</keyword>
<dbReference type="SUPFAM" id="SSF52096">
    <property type="entry name" value="ClpP/crotonase"/>
    <property type="match status" value="1"/>
</dbReference>
<dbReference type="EC" id="3.1.2.4" evidence="2"/>
<dbReference type="Proteomes" id="UP000515861">
    <property type="component" value="Chromosome"/>
</dbReference>
<dbReference type="Gene3D" id="3.90.226.10">
    <property type="entry name" value="2-enoyl-CoA Hydratase, Chain A, domain 1"/>
    <property type="match status" value="1"/>
</dbReference>
<protein>
    <recommendedName>
        <fullName evidence="2">3-hydroxyisobutyryl-CoA hydrolase</fullName>
        <ecNumber evidence="2">3.1.2.4</ecNumber>
    </recommendedName>
</protein>